<dbReference type="InterPro" id="IPR039653">
    <property type="entry name" value="Prenyltransferase"/>
</dbReference>
<evidence type="ECO:0000256" key="7">
    <source>
        <dbReference type="ARBA" id="ARBA00022989"/>
    </source>
</evidence>
<protein>
    <recommendedName>
        <fullName evidence="13">4-hydroxybenzoate polyprenyltransferase, mitochondrial</fullName>
        <shortName evidence="13">4-HB polyprenyltransferase</shortName>
        <ecNumber evidence="13">2.5.1.39</ecNumber>
    </recommendedName>
    <alternativeName>
        <fullName evidence="13">Para-hydroxybenzoate--polyprenyltransferase</fullName>
        <shortName evidence="13">PHB:PPT</shortName>
        <shortName evidence="13">PHB:polyprenyltransferase</shortName>
    </alternativeName>
</protein>
<evidence type="ECO:0000256" key="12">
    <source>
        <dbReference type="ARBA" id="ARBA00051182"/>
    </source>
</evidence>
<dbReference type="PANTHER" id="PTHR11048">
    <property type="entry name" value="PRENYLTRANSFERASES"/>
    <property type="match status" value="1"/>
</dbReference>
<sequence>MALLCRGFASLKSSAAVRNAILSQKTRILCSSTPSSSSGIPECRPAVFTAGIVIPSAAEVVTSSPTPLQPYLRLMRVDKPIGTWLLYWPCTWSIALAAPAGAFPSLYMLSLFGAGAFFMRSAGCVINDLWDKDFDKKVERTRSRPLASGELNTRQAVGLLGGLLSVSLGILLQLNWLSVAVGASSMALVVGYPLAKRYTYWPQVVLGATLNWGVLISWAHLQPLTHFPDVIPLYLATICYTITYDTIYSHQVQHSMRCVVGLTFNWGAILGYSAIANSLPLSTVLPLYAGALSWTLVYDTIYAHQDKADDIMIGVKSTALRFGENTSYWLTGFSTAAIAGVGLSGYMADQTWPFYLALSGTAAHLLWQVGTLKINNGEDCWKKFRSNQWLGLMMFLGIVAGNVCKSKKEESSESEADILLD</sequence>
<feature type="transmembrane region" description="Helical" evidence="13">
    <location>
        <begin position="259"/>
        <end position="279"/>
    </location>
</feature>
<evidence type="ECO:0000256" key="10">
    <source>
        <dbReference type="ARBA" id="ARBA00049890"/>
    </source>
</evidence>
<comment type="catalytic activity">
    <reaction evidence="10">
        <text>all-trans-decaprenyl diphosphate + 4-hydroxybenzoate = 4-hydroxy-3-(all-trans-decaprenyl)benzoate + diphosphate</text>
        <dbReference type="Rhea" id="RHEA:44564"/>
        <dbReference type="ChEBI" id="CHEBI:17879"/>
        <dbReference type="ChEBI" id="CHEBI:33019"/>
        <dbReference type="ChEBI" id="CHEBI:60721"/>
        <dbReference type="ChEBI" id="CHEBI:84503"/>
        <dbReference type="EC" id="2.5.1.39"/>
    </reaction>
    <physiologicalReaction direction="left-to-right" evidence="10">
        <dbReference type="Rhea" id="RHEA:44565"/>
    </physiologicalReaction>
</comment>
<dbReference type="OrthoDB" id="18170at2759"/>
<dbReference type="EC" id="2.5.1.39" evidence="13"/>
<feature type="transmembrane region" description="Helical" evidence="13">
    <location>
        <begin position="176"/>
        <end position="195"/>
    </location>
</feature>
<dbReference type="InterPro" id="IPR030470">
    <property type="entry name" value="UbiA_prenylTrfase_CS"/>
</dbReference>
<dbReference type="GO" id="GO:0008412">
    <property type="term" value="F:4-hydroxybenzoate polyprenyltransferase activity"/>
    <property type="evidence" value="ECO:0007669"/>
    <property type="project" value="UniProtKB-EC"/>
</dbReference>
<keyword evidence="8 13" id="KW-0472">Membrane</keyword>
<dbReference type="CDD" id="cd13959">
    <property type="entry name" value="PT_UbiA_COQ2"/>
    <property type="match status" value="1"/>
</dbReference>
<organism evidence="14 15">
    <name type="scientific">Steinernema carpocapsae</name>
    <name type="common">Entomopathogenic nematode</name>
    <dbReference type="NCBI Taxonomy" id="34508"/>
    <lineage>
        <taxon>Eukaryota</taxon>
        <taxon>Metazoa</taxon>
        <taxon>Ecdysozoa</taxon>
        <taxon>Nematoda</taxon>
        <taxon>Chromadorea</taxon>
        <taxon>Rhabditida</taxon>
        <taxon>Tylenchina</taxon>
        <taxon>Panagrolaimomorpha</taxon>
        <taxon>Strongyloidoidea</taxon>
        <taxon>Steinernematidae</taxon>
        <taxon>Steinernema</taxon>
    </lineage>
</organism>
<comment type="function">
    <text evidence="13">Catalyzes the prenylation of para-hydroxybenzoate (PHB) with an all-trans polyprenyl group. Mediates the second step in the final reaction sequence of coenzyme Q (CoQ) biosynthesis, which is the condensation of the polyisoprenoid side chain with PHB, generating the first membrane-bound Q intermediate.</text>
</comment>
<dbReference type="GO" id="GO:0008299">
    <property type="term" value="P:isoprenoid biosynthetic process"/>
    <property type="evidence" value="ECO:0007669"/>
    <property type="project" value="UniProtKB-UniRule"/>
</dbReference>
<comment type="caution">
    <text evidence="14">The sequence shown here is derived from an EMBL/GenBank/DDBJ whole genome shotgun (WGS) entry which is preliminary data.</text>
</comment>
<name>A0A4U5MFU4_STECR</name>
<keyword evidence="15" id="KW-1185">Reference proteome</keyword>
<accession>A0A4U5MFU4</accession>
<dbReference type="AlphaFoldDB" id="A0A4U5MFU4"/>
<comment type="subcellular location">
    <subcellularLocation>
        <location evidence="2">Membrane</location>
        <topology evidence="2">Multi-pass membrane protein</topology>
    </subcellularLocation>
    <subcellularLocation>
        <location evidence="13">Mitochondrion inner membrane</location>
        <topology evidence="13">Multi-pass membrane protein</topology>
        <orientation evidence="13">Matrix side</orientation>
    </subcellularLocation>
</comment>
<evidence type="ECO:0000256" key="5">
    <source>
        <dbReference type="ARBA" id="ARBA00022688"/>
    </source>
</evidence>
<comment type="pathway">
    <text evidence="13">Cofactor biosynthesis; ubiquinone biosynthesis.</text>
</comment>
<evidence type="ECO:0000256" key="13">
    <source>
        <dbReference type="HAMAP-Rule" id="MF_03189"/>
    </source>
</evidence>
<evidence type="ECO:0000256" key="11">
    <source>
        <dbReference type="ARBA" id="ARBA00050454"/>
    </source>
</evidence>
<keyword evidence="13" id="KW-0999">Mitochondrion inner membrane</keyword>
<dbReference type="GO" id="GO:0005743">
    <property type="term" value="C:mitochondrial inner membrane"/>
    <property type="evidence" value="ECO:0007669"/>
    <property type="project" value="UniProtKB-SubCell"/>
</dbReference>
<feature type="transmembrane region" description="Helical" evidence="13">
    <location>
        <begin position="326"/>
        <end position="348"/>
    </location>
</feature>
<evidence type="ECO:0000256" key="9">
    <source>
        <dbReference type="ARBA" id="ARBA00023229"/>
    </source>
</evidence>
<dbReference type="PROSITE" id="PS00943">
    <property type="entry name" value="UBIA"/>
    <property type="match status" value="1"/>
</dbReference>
<evidence type="ECO:0000256" key="6">
    <source>
        <dbReference type="ARBA" id="ARBA00022692"/>
    </source>
</evidence>
<comment type="catalytic activity">
    <reaction evidence="11">
        <text>all-trans-nonaprenyl diphosphate + 4-hydroxybenzoate = 4-hydroxy-3-(all-trans-nonaprenyl)benzoate + diphosphate</text>
        <dbReference type="Rhea" id="RHEA:17709"/>
        <dbReference type="ChEBI" id="CHEBI:17879"/>
        <dbReference type="ChEBI" id="CHEBI:33019"/>
        <dbReference type="ChEBI" id="CHEBI:58391"/>
        <dbReference type="ChEBI" id="CHEBI:84502"/>
        <dbReference type="EC" id="2.5.1.39"/>
    </reaction>
    <physiologicalReaction direction="left-to-right" evidence="11">
        <dbReference type="Rhea" id="RHEA:17710"/>
    </physiologicalReaction>
</comment>
<dbReference type="UniPathway" id="UPA00232"/>
<proteinExistence type="inferred from homology"/>
<dbReference type="InterPro" id="IPR000537">
    <property type="entry name" value="UbiA_prenyltransferase"/>
</dbReference>
<dbReference type="EMBL" id="AZBU02000008">
    <property type="protein sequence ID" value="TKR68012.1"/>
    <property type="molecule type" value="Genomic_DNA"/>
</dbReference>
<evidence type="ECO:0000256" key="2">
    <source>
        <dbReference type="ARBA" id="ARBA00004141"/>
    </source>
</evidence>
<dbReference type="Proteomes" id="UP000298663">
    <property type="component" value="Unassembled WGS sequence"/>
</dbReference>
<evidence type="ECO:0000313" key="15">
    <source>
        <dbReference type="Proteomes" id="UP000298663"/>
    </source>
</evidence>
<dbReference type="FunFam" id="1.10.357.140:FF:000003">
    <property type="entry name" value="4-hydroxybenzoate polyprenyltransferase, mitochondrial"/>
    <property type="match status" value="1"/>
</dbReference>
<keyword evidence="13" id="KW-0496">Mitochondrion</keyword>
<dbReference type="InterPro" id="IPR044878">
    <property type="entry name" value="UbiA_sf"/>
</dbReference>
<comment type="similarity">
    <text evidence="3 13">Belongs to the UbiA prenyltransferase family.</text>
</comment>
<dbReference type="STRING" id="34508.A0A4U5MFU4"/>
<reference evidence="14 15" key="1">
    <citation type="journal article" date="2015" name="Genome Biol.">
        <title>Comparative genomics of Steinernema reveals deeply conserved gene regulatory networks.</title>
        <authorList>
            <person name="Dillman A.R."/>
            <person name="Macchietto M."/>
            <person name="Porter C.F."/>
            <person name="Rogers A."/>
            <person name="Williams B."/>
            <person name="Antoshechkin I."/>
            <person name="Lee M.M."/>
            <person name="Goodwin Z."/>
            <person name="Lu X."/>
            <person name="Lewis E.E."/>
            <person name="Goodrich-Blair H."/>
            <person name="Stock S.P."/>
            <person name="Adams B.J."/>
            <person name="Sternberg P.W."/>
            <person name="Mortazavi A."/>
        </authorList>
    </citation>
    <scope>NUCLEOTIDE SEQUENCE [LARGE SCALE GENOMIC DNA]</scope>
    <source>
        <strain evidence="14 15">ALL</strain>
    </source>
</reference>
<keyword evidence="6 13" id="KW-0812">Transmembrane</keyword>
<feature type="transmembrane region" description="Helical" evidence="13">
    <location>
        <begin position="231"/>
        <end position="247"/>
    </location>
</feature>
<keyword evidence="5 13" id="KW-0831">Ubiquinone biosynthesis</keyword>
<dbReference type="FunFam" id="1.20.120.1780:FF:000001">
    <property type="entry name" value="4-hydroxybenzoate octaprenyltransferase"/>
    <property type="match status" value="1"/>
</dbReference>
<keyword evidence="7 13" id="KW-1133">Transmembrane helix</keyword>
<dbReference type="Gene3D" id="1.20.120.1780">
    <property type="entry name" value="UbiA prenyltransferase"/>
    <property type="match status" value="1"/>
</dbReference>
<dbReference type="InterPro" id="IPR006370">
    <property type="entry name" value="HB_polyprenyltransferase-like"/>
</dbReference>
<gene>
    <name evidence="14" type="ORF">L596_024064</name>
</gene>
<keyword evidence="4 13" id="KW-0808">Transferase</keyword>
<dbReference type="HAMAP" id="MF_01635">
    <property type="entry name" value="UbiA"/>
    <property type="match status" value="1"/>
</dbReference>
<dbReference type="GO" id="GO:0006744">
    <property type="term" value="P:ubiquinone biosynthetic process"/>
    <property type="evidence" value="ECO:0007669"/>
    <property type="project" value="UniProtKB-UniRule"/>
</dbReference>
<evidence type="ECO:0000256" key="3">
    <source>
        <dbReference type="ARBA" id="ARBA00005985"/>
    </source>
</evidence>
<reference evidence="14 15" key="2">
    <citation type="journal article" date="2019" name="G3 (Bethesda)">
        <title>Hybrid Assembly of the Genome of the Entomopathogenic Nematode Steinernema carpocapsae Identifies the X-Chromosome.</title>
        <authorList>
            <person name="Serra L."/>
            <person name="Macchietto M."/>
            <person name="Macias-Munoz A."/>
            <person name="McGill C.J."/>
            <person name="Rodriguez I.M."/>
            <person name="Rodriguez B."/>
            <person name="Murad R."/>
            <person name="Mortazavi A."/>
        </authorList>
    </citation>
    <scope>NUCLEOTIDE SEQUENCE [LARGE SCALE GENOMIC DNA]</scope>
    <source>
        <strain evidence="14 15">ALL</strain>
    </source>
</reference>
<evidence type="ECO:0000256" key="4">
    <source>
        <dbReference type="ARBA" id="ARBA00022679"/>
    </source>
</evidence>
<feature type="transmembrane region" description="Helical" evidence="13">
    <location>
        <begin position="200"/>
        <end position="219"/>
    </location>
</feature>
<evidence type="ECO:0000256" key="1">
    <source>
        <dbReference type="ARBA" id="ARBA00001946"/>
    </source>
</evidence>
<dbReference type="PANTHER" id="PTHR11048:SF28">
    <property type="entry name" value="4-HYDROXYBENZOATE POLYPRENYLTRANSFERASE, MITOCHONDRIAL"/>
    <property type="match status" value="1"/>
</dbReference>
<evidence type="ECO:0000313" key="14">
    <source>
        <dbReference type="EMBL" id="TKR68012.1"/>
    </source>
</evidence>
<evidence type="ECO:0000256" key="8">
    <source>
        <dbReference type="ARBA" id="ARBA00023136"/>
    </source>
</evidence>
<dbReference type="Pfam" id="PF01040">
    <property type="entry name" value="UbiA"/>
    <property type="match status" value="2"/>
</dbReference>
<feature type="transmembrane region" description="Helical" evidence="13">
    <location>
        <begin position="81"/>
        <end position="100"/>
    </location>
</feature>
<dbReference type="Gene3D" id="1.10.357.140">
    <property type="entry name" value="UbiA prenyltransferase"/>
    <property type="match status" value="1"/>
</dbReference>
<comment type="cofactor">
    <cofactor evidence="1 13">
        <name>Mg(2+)</name>
        <dbReference type="ChEBI" id="CHEBI:18420"/>
    </cofactor>
</comment>
<comment type="catalytic activity">
    <reaction evidence="12">
        <text>an all-trans-polyprenyl diphosphate + 4-hydroxybenzoate = a 4-hydroxy-3-(all-trans-polyprenyl)benzoate + diphosphate</text>
        <dbReference type="Rhea" id="RHEA:44504"/>
        <dbReference type="Rhea" id="RHEA-COMP:9514"/>
        <dbReference type="Rhea" id="RHEA-COMP:9564"/>
        <dbReference type="ChEBI" id="CHEBI:17879"/>
        <dbReference type="ChEBI" id="CHEBI:33019"/>
        <dbReference type="ChEBI" id="CHEBI:58914"/>
        <dbReference type="ChEBI" id="CHEBI:78396"/>
        <dbReference type="EC" id="2.5.1.39"/>
    </reaction>
    <physiologicalReaction direction="left-to-right" evidence="12">
        <dbReference type="Rhea" id="RHEA:44505"/>
    </physiologicalReaction>
</comment>
<keyword evidence="9 13" id="KW-0414">Isoprene biosynthesis</keyword>